<organism evidence="2 3">
    <name type="scientific">Mycena chlorophos</name>
    <name type="common">Agaric fungus</name>
    <name type="synonym">Agaricus chlorophos</name>
    <dbReference type="NCBI Taxonomy" id="658473"/>
    <lineage>
        <taxon>Eukaryota</taxon>
        <taxon>Fungi</taxon>
        <taxon>Dikarya</taxon>
        <taxon>Basidiomycota</taxon>
        <taxon>Agaricomycotina</taxon>
        <taxon>Agaricomycetes</taxon>
        <taxon>Agaricomycetidae</taxon>
        <taxon>Agaricales</taxon>
        <taxon>Marasmiineae</taxon>
        <taxon>Mycenaceae</taxon>
        <taxon>Mycena</taxon>
    </lineage>
</organism>
<sequence>MSIPRSRCTSCNRSFTSDQYLLQHWRTTKSLPCIALYQAQLASAAAAAFDRTSTPSPSPSPPSSDLGPNELGVDAFDPPPLSDIEDNDDDSDIESIAGWEPPPSVGDGGHAPPADIGDGDDDPPANADDQGSLPHRTAEDRFVRKPTVVKFGGKAGAPLDSAASSGYAQYREQLDLVDENPWAPFQSQLEWELARWAKLRSSTSTAFTELLQIHGLADALQLSFRTSRELNQIIDENLPSGRPIFERHEIVVGGEAFDVFFRPVLSCIKALFGDPDFADELVVAPERHYADADMTDRMYYDMHTGKWWWGTQKALEQRREGATIVPVIISTDKTQTTMFRNKSAYPMYLTIGNIPKHIRRKPSRHAYILVGYLPTTRLEHITVAAARRRALANLYHGCLRKMLQPLEEAGLEGVNMATGAGDVHRCHPLFAIFGGDYPEQCLATGAKTGDCPVCPCPAHELGDLSAVYEPRDFEAVLAAVAKADGDATEFTRACKAAGIKPIFEPFWEKLPYANIFLSIAPDILHQLLQGVVKHVVNWIKDAYGPLELDARCRRLPPNHNVRLFLKGISTLSRISGAEHRQICQILLGLIVDLPLPDGQSPDRLIRAVRAILDFLYLSQYPIHSSTTLKKLSAALQTFHDNKSIFIDLGIREHFNFPKLHNISHEVMFIKLYGTPDNYNTEYTERLHIDFAKDAYRATNRKDEYFQMTLWLERKEKILWHEKFIRWRRGLSKPVIPIHPRVQMTKSPSVNGILLDDLPSKYGVHLFREAFSRYVVSFNHPEYSKRRIEDTASDVLFPFQKLSAFHKVRFWNDDPFGREGSPDAFDVLHIKPAYTDRRGRTVPGRFDVALVNDGTGSHFGVAGYYVGQVRLVFTLTERVVTALFPGLQKPPQHLAYVEFFSKFPASPDSKHGMYKVSRPAEPIVRIVPVENLRRSLHLFPQFGRVAPREWTSANVLELCKKFYMKDGARDMSFGARNKPSPVRSQTEHGALMVRDDFEQHVVLEIPHPKMGVAGCTREVLVVDAQHGACMHADDVLDKPSGELPLARSGSPSPLCRVRDFERDVLLLEWSFGRSRGSTNMRDDDAMLIDADSSSACI</sequence>
<proteinExistence type="predicted"/>
<feature type="region of interest" description="Disordered" evidence="1">
    <location>
        <begin position="48"/>
        <end position="141"/>
    </location>
</feature>
<dbReference type="Pfam" id="PF18759">
    <property type="entry name" value="Plavaka"/>
    <property type="match status" value="1"/>
</dbReference>
<gene>
    <name evidence="2" type="ORF">HMN09_00662400</name>
</gene>
<dbReference type="AlphaFoldDB" id="A0A8H6W7Y4"/>
<dbReference type="EMBL" id="JACAZE010000008">
    <property type="protein sequence ID" value="KAF7308147.1"/>
    <property type="molecule type" value="Genomic_DNA"/>
</dbReference>
<evidence type="ECO:0000313" key="2">
    <source>
        <dbReference type="EMBL" id="KAF7308147.1"/>
    </source>
</evidence>
<keyword evidence="3" id="KW-1185">Reference proteome</keyword>
<accession>A0A8H6W7Y4</accession>
<dbReference type="OrthoDB" id="3252362at2759"/>
<name>A0A8H6W7Y4_MYCCL</name>
<feature type="compositionally biased region" description="Acidic residues" evidence="1">
    <location>
        <begin position="83"/>
        <end position="93"/>
    </location>
</feature>
<evidence type="ECO:0000256" key="1">
    <source>
        <dbReference type="SAM" id="MobiDB-lite"/>
    </source>
</evidence>
<protein>
    <recommendedName>
        <fullName evidence="4">C2H2-type domain-containing protein</fullName>
    </recommendedName>
</protein>
<dbReference type="InterPro" id="IPR041078">
    <property type="entry name" value="Plavaka"/>
</dbReference>
<dbReference type="Proteomes" id="UP000613580">
    <property type="component" value="Unassembled WGS sequence"/>
</dbReference>
<comment type="caution">
    <text evidence="2">The sequence shown here is derived from an EMBL/GenBank/DDBJ whole genome shotgun (WGS) entry which is preliminary data.</text>
</comment>
<evidence type="ECO:0000313" key="3">
    <source>
        <dbReference type="Proteomes" id="UP000613580"/>
    </source>
</evidence>
<evidence type="ECO:0008006" key="4">
    <source>
        <dbReference type="Google" id="ProtNLM"/>
    </source>
</evidence>
<reference evidence="2" key="1">
    <citation type="submission" date="2020-05" db="EMBL/GenBank/DDBJ databases">
        <title>Mycena genomes resolve the evolution of fungal bioluminescence.</title>
        <authorList>
            <person name="Tsai I.J."/>
        </authorList>
    </citation>
    <scope>NUCLEOTIDE SEQUENCE</scope>
    <source>
        <strain evidence="2">110903Hualien_Pintung</strain>
    </source>
</reference>